<reference evidence="1 2" key="1">
    <citation type="submission" date="2021-01" db="EMBL/GenBank/DDBJ databases">
        <title>Development of a method for detection of lactic acid bacteria that cause putrefactive shochu mash.</title>
        <authorList>
            <person name="Takashita H."/>
            <person name="Fujihara E."/>
            <person name="Takayama K."/>
            <person name="Yamamoto H."/>
            <person name="Mizutani M."/>
            <person name="Kajiwara Y."/>
        </authorList>
    </citation>
    <scope>NUCLEOTIDE SEQUENCE [LARGE SCALE GENOMIC DNA]</scope>
    <source>
        <strain evidence="1 2">01-B1</strain>
    </source>
</reference>
<dbReference type="Proteomes" id="UP000653631">
    <property type="component" value="Unassembled WGS sequence"/>
</dbReference>
<dbReference type="AlphaFoldDB" id="A0ABD0ALK2"/>
<proteinExistence type="predicted"/>
<protein>
    <recommendedName>
        <fullName evidence="3">XRE family transcriptional regulator</fullName>
    </recommendedName>
</protein>
<dbReference type="EMBL" id="BOLH01000013">
    <property type="protein sequence ID" value="GIC72312.1"/>
    <property type="molecule type" value="Genomic_DNA"/>
</dbReference>
<evidence type="ECO:0008006" key="3">
    <source>
        <dbReference type="Google" id="ProtNLM"/>
    </source>
</evidence>
<sequence length="50" mass="5664">MKYGPTILNIRKAKKISLKNLLQDQMTPSSYSRFVDGKTETSVNNFDVGQ</sequence>
<comment type="caution">
    <text evidence="1">The sequence shown here is derived from an EMBL/GenBank/DDBJ whole genome shotgun (WGS) entry which is preliminary data.</text>
</comment>
<accession>A0ABD0ALK2</accession>
<dbReference type="RefSeq" id="WP_239065454.1">
    <property type="nucleotide sequence ID" value="NZ_BOLH01000013.1"/>
</dbReference>
<evidence type="ECO:0000313" key="2">
    <source>
        <dbReference type="Proteomes" id="UP000653631"/>
    </source>
</evidence>
<gene>
    <name evidence="1" type="ORF">LF01B1_13270</name>
</gene>
<name>A0ABD0ALK2_LIMFE</name>
<organism evidence="1 2">
    <name type="scientific">Limosilactobacillus fermentum</name>
    <name type="common">Lactobacillus fermentum</name>
    <dbReference type="NCBI Taxonomy" id="1613"/>
    <lineage>
        <taxon>Bacteria</taxon>
        <taxon>Bacillati</taxon>
        <taxon>Bacillota</taxon>
        <taxon>Bacilli</taxon>
        <taxon>Lactobacillales</taxon>
        <taxon>Lactobacillaceae</taxon>
        <taxon>Limosilactobacillus</taxon>
    </lineage>
</organism>
<evidence type="ECO:0000313" key="1">
    <source>
        <dbReference type="EMBL" id="GIC72312.1"/>
    </source>
</evidence>